<keyword evidence="2" id="KW-0812">Transmembrane</keyword>
<feature type="transmembrane region" description="Helical" evidence="2">
    <location>
        <begin position="34"/>
        <end position="54"/>
    </location>
</feature>
<dbReference type="EMBL" id="FOVI01000003">
    <property type="protein sequence ID" value="SFN28204.1"/>
    <property type="molecule type" value="Genomic_DNA"/>
</dbReference>
<dbReference type="OrthoDB" id="1443905at2"/>
<dbReference type="AlphaFoldDB" id="A0A1I4XQR8"/>
<keyword evidence="2" id="KW-0472">Membrane</keyword>
<proteinExistence type="predicted"/>
<feature type="transmembrane region" description="Helical" evidence="2">
    <location>
        <begin position="75"/>
        <end position="99"/>
    </location>
</feature>
<reference evidence="4" key="1">
    <citation type="submission" date="2016-10" db="EMBL/GenBank/DDBJ databases">
        <authorList>
            <person name="Varghese N."/>
            <person name="Submissions S."/>
        </authorList>
    </citation>
    <scope>NUCLEOTIDE SEQUENCE [LARGE SCALE GENOMIC DNA]</scope>
    <source>
        <strain evidence="4">DS-12</strain>
    </source>
</reference>
<organism evidence="3 4">
    <name type="scientific">Paenimyroides ummariense</name>
    <dbReference type="NCBI Taxonomy" id="913024"/>
    <lineage>
        <taxon>Bacteria</taxon>
        <taxon>Pseudomonadati</taxon>
        <taxon>Bacteroidota</taxon>
        <taxon>Flavobacteriia</taxon>
        <taxon>Flavobacteriales</taxon>
        <taxon>Flavobacteriaceae</taxon>
        <taxon>Paenimyroides</taxon>
    </lineage>
</organism>
<accession>A0A1I4XQR8</accession>
<keyword evidence="2" id="KW-1133">Transmembrane helix</keyword>
<feature type="coiled-coil region" evidence="1">
    <location>
        <begin position="135"/>
        <end position="191"/>
    </location>
</feature>
<protein>
    <submittedName>
        <fullName evidence="3">Uncharacterized protein</fullName>
    </submittedName>
</protein>
<evidence type="ECO:0000256" key="1">
    <source>
        <dbReference type="SAM" id="Coils"/>
    </source>
</evidence>
<evidence type="ECO:0000313" key="4">
    <source>
        <dbReference type="Proteomes" id="UP000199036"/>
    </source>
</evidence>
<sequence>MSENTQNESFWIKALMLYHESKEAAVDRLKMPMIPYYLALLVLSYWEPLYILIFSSKPVEDRTAYVRCMFQNFTIYDHLNCFLFALIFAVISSILFPYLTIFINRVNQTSEKAAKRSKELFEREKIFHELELESIKSGRKEKEEFNKTIDDLKQSYEQRIESITSNHNIEIENLKETNTSQTELIKELDKKILSFSTSNPKFSTTKKTNNTKSINTEENIIIDFNTYKEIQNFLIRSFRKPLTLLEEIKNNDFQILFNNERPLKSIENALFEKFQKNNLGEMITLADQSKTFSFTTSGRFLIMSLISDFN</sequence>
<evidence type="ECO:0000256" key="2">
    <source>
        <dbReference type="SAM" id="Phobius"/>
    </source>
</evidence>
<name>A0A1I4XQR8_9FLAO</name>
<keyword evidence="1" id="KW-0175">Coiled coil</keyword>
<gene>
    <name evidence="3" type="ORF">SAMN05421741_10394</name>
</gene>
<dbReference type="RefSeq" id="WP_091519124.1">
    <property type="nucleotide sequence ID" value="NZ_FOVI01000003.1"/>
</dbReference>
<dbReference type="STRING" id="913024.SAMN05421741_10394"/>
<dbReference type="Proteomes" id="UP000199036">
    <property type="component" value="Unassembled WGS sequence"/>
</dbReference>
<keyword evidence="4" id="KW-1185">Reference proteome</keyword>
<evidence type="ECO:0000313" key="3">
    <source>
        <dbReference type="EMBL" id="SFN28204.1"/>
    </source>
</evidence>